<name>A0A0U3ACG9_9ALTE</name>
<dbReference type="AlphaFoldDB" id="A0A0U3ACG9"/>
<keyword evidence="3" id="KW-1185">Reference proteome</keyword>
<dbReference type="RefSeq" id="WP_062480241.1">
    <property type="nucleotide sequence ID" value="NZ_CP013650.1"/>
</dbReference>
<dbReference type="OrthoDB" id="6401270at2"/>
<feature type="chain" id="PRO_5006835895" description="DUF3887 domain-containing protein" evidence="1">
    <location>
        <begin position="20"/>
        <end position="140"/>
    </location>
</feature>
<accession>A0A0U3ACG9</accession>
<keyword evidence="1" id="KW-0732">Signal</keyword>
<reference evidence="2 3" key="1">
    <citation type="submission" date="2015-12" db="EMBL/GenBank/DDBJ databases">
        <title>Complete genome of Lacimicrobium alkaliphilum KCTC 32984.</title>
        <authorList>
            <person name="Kim S.-G."/>
            <person name="Lee Y.-J."/>
        </authorList>
    </citation>
    <scope>NUCLEOTIDE SEQUENCE [LARGE SCALE GENOMIC DNA]</scope>
    <source>
        <strain evidence="2 3">YelD216</strain>
    </source>
</reference>
<evidence type="ECO:0000256" key="1">
    <source>
        <dbReference type="SAM" id="SignalP"/>
    </source>
</evidence>
<proteinExistence type="predicted"/>
<dbReference type="STRING" id="1526571.AT746_10940"/>
<protein>
    <recommendedName>
        <fullName evidence="4">DUF3887 domain-containing protein</fullName>
    </recommendedName>
</protein>
<dbReference type="EMBL" id="CP013650">
    <property type="protein sequence ID" value="ALS98734.1"/>
    <property type="molecule type" value="Genomic_DNA"/>
</dbReference>
<dbReference type="Proteomes" id="UP000068447">
    <property type="component" value="Chromosome"/>
</dbReference>
<sequence length="140" mass="15801">MRKLIIILILSLPSMGALAGDIPKILSAGFEAYESGGPKSAIESWIKGSALEGSKDALAQANMFRQIEDYYGKYLGYDLFKSNNLGPKSNLYLITMNYEKGILFAKFFTYKPIDKNDILVNFKFHTETDMVWPSYMVYGQ</sequence>
<feature type="signal peptide" evidence="1">
    <location>
        <begin position="1"/>
        <end position="19"/>
    </location>
</feature>
<gene>
    <name evidence="2" type="ORF">AT746_10940</name>
</gene>
<evidence type="ECO:0000313" key="2">
    <source>
        <dbReference type="EMBL" id="ALS98734.1"/>
    </source>
</evidence>
<organism evidence="2 3">
    <name type="scientific">Lacimicrobium alkaliphilum</name>
    <dbReference type="NCBI Taxonomy" id="1526571"/>
    <lineage>
        <taxon>Bacteria</taxon>
        <taxon>Pseudomonadati</taxon>
        <taxon>Pseudomonadota</taxon>
        <taxon>Gammaproteobacteria</taxon>
        <taxon>Alteromonadales</taxon>
        <taxon>Alteromonadaceae</taxon>
        <taxon>Lacimicrobium</taxon>
    </lineage>
</organism>
<evidence type="ECO:0008006" key="4">
    <source>
        <dbReference type="Google" id="ProtNLM"/>
    </source>
</evidence>
<evidence type="ECO:0000313" key="3">
    <source>
        <dbReference type="Proteomes" id="UP000068447"/>
    </source>
</evidence>
<dbReference type="KEGG" id="lal:AT746_10940"/>